<reference evidence="1" key="1">
    <citation type="journal article" date="2022" name="Int. J. Mol. Sci.">
        <title>Draft Genome of Tanacetum Coccineum: Genomic Comparison of Closely Related Tanacetum-Family Plants.</title>
        <authorList>
            <person name="Yamashiro T."/>
            <person name="Shiraishi A."/>
            <person name="Nakayama K."/>
            <person name="Satake H."/>
        </authorList>
    </citation>
    <scope>NUCLEOTIDE SEQUENCE</scope>
</reference>
<comment type="caution">
    <text evidence="1">The sequence shown here is derived from an EMBL/GenBank/DDBJ whole genome shotgun (WGS) entry which is preliminary data.</text>
</comment>
<evidence type="ECO:0000313" key="1">
    <source>
        <dbReference type="EMBL" id="GJT44663.1"/>
    </source>
</evidence>
<accession>A0ABQ5E027</accession>
<dbReference type="Proteomes" id="UP001151760">
    <property type="component" value="Unassembled WGS sequence"/>
</dbReference>
<keyword evidence="2" id="KW-1185">Reference proteome</keyword>
<name>A0ABQ5E027_9ASTR</name>
<evidence type="ECO:0000313" key="2">
    <source>
        <dbReference type="Proteomes" id="UP001151760"/>
    </source>
</evidence>
<sequence>MIPNVGNLKSLSLHYDEQENKMRKNKNWKNCREKLERERAVGHTIDSLSIFPSAYYEQWRSYEEIGEGYGPPTTLSHSVNAYPPILRNFDMSEREKETPGSQVKGVFDDLSAEHLPLCHVFHDAAHGGKCGSAHQPSLRPSDKVPVEPVSVLVEKSSAKPVPPSLCQGFWAPLAARV</sequence>
<dbReference type="EMBL" id="BQNB010015833">
    <property type="protein sequence ID" value="GJT44663.1"/>
    <property type="molecule type" value="Genomic_DNA"/>
</dbReference>
<protein>
    <submittedName>
        <fullName evidence="1">Uncharacterized protein</fullName>
    </submittedName>
</protein>
<proteinExistence type="predicted"/>
<gene>
    <name evidence="1" type="ORF">Tco_0953378</name>
</gene>
<reference evidence="1" key="2">
    <citation type="submission" date="2022-01" db="EMBL/GenBank/DDBJ databases">
        <authorList>
            <person name="Yamashiro T."/>
            <person name="Shiraishi A."/>
            <person name="Satake H."/>
            <person name="Nakayama K."/>
        </authorList>
    </citation>
    <scope>NUCLEOTIDE SEQUENCE</scope>
</reference>
<organism evidence="1 2">
    <name type="scientific">Tanacetum coccineum</name>
    <dbReference type="NCBI Taxonomy" id="301880"/>
    <lineage>
        <taxon>Eukaryota</taxon>
        <taxon>Viridiplantae</taxon>
        <taxon>Streptophyta</taxon>
        <taxon>Embryophyta</taxon>
        <taxon>Tracheophyta</taxon>
        <taxon>Spermatophyta</taxon>
        <taxon>Magnoliopsida</taxon>
        <taxon>eudicotyledons</taxon>
        <taxon>Gunneridae</taxon>
        <taxon>Pentapetalae</taxon>
        <taxon>asterids</taxon>
        <taxon>campanulids</taxon>
        <taxon>Asterales</taxon>
        <taxon>Asteraceae</taxon>
        <taxon>Asteroideae</taxon>
        <taxon>Anthemideae</taxon>
        <taxon>Anthemidinae</taxon>
        <taxon>Tanacetum</taxon>
    </lineage>
</organism>